<evidence type="ECO:0000256" key="1">
    <source>
        <dbReference type="SAM" id="MobiDB-lite"/>
    </source>
</evidence>
<evidence type="ECO:0000256" key="2">
    <source>
        <dbReference type="SAM" id="Phobius"/>
    </source>
</evidence>
<organism evidence="3 4">
    <name type="scientific">Suillus discolor</name>
    <dbReference type="NCBI Taxonomy" id="1912936"/>
    <lineage>
        <taxon>Eukaryota</taxon>
        <taxon>Fungi</taxon>
        <taxon>Dikarya</taxon>
        <taxon>Basidiomycota</taxon>
        <taxon>Agaricomycotina</taxon>
        <taxon>Agaricomycetes</taxon>
        <taxon>Agaricomycetidae</taxon>
        <taxon>Boletales</taxon>
        <taxon>Suillineae</taxon>
        <taxon>Suillaceae</taxon>
        <taxon>Suillus</taxon>
    </lineage>
</organism>
<keyword evidence="4" id="KW-1185">Reference proteome</keyword>
<feature type="compositionally biased region" description="Polar residues" evidence="1">
    <location>
        <begin position="29"/>
        <end position="45"/>
    </location>
</feature>
<proteinExistence type="predicted"/>
<reference evidence="3" key="1">
    <citation type="journal article" date="2020" name="New Phytol.">
        <title>Comparative genomics reveals dynamic genome evolution in host specialist ectomycorrhizal fungi.</title>
        <authorList>
            <person name="Lofgren L.A."/>
            <person name="Nguyen N.H."/>
            <person name="Vilgalys R."/>
            <person name="Ruytinx J."/>
            <person name="Liao H.L."/>
            <person name="Branco S."/>
            <person name="Kuo A."/>
            <person name="LaButti K."/>
            <person name="Lipzen A."/>
            <person name="Andreopoulos W."/>
            <person name="Pangilinan J."/>
            <person name="Riley R."/>
            <person name="Hundley H."/>
            <person name="Na H."/>
            <person name="Barry K."/>
            <person name="Grigoriev I.V."/>
            <person name="Stajich J.E."/>
            <person name="Kennedy P.G."/>
        </authorList>
    </citation>
    <scope>NUCLEOTIDE SEQUENCE</scope>
    <source>
        <strain evidence="3">FC423</strain>
    </source>
</reference>
<dbReference type="RefSeq" id="XP_041284317.1">
    <property type="nucleotide sequence ID" value="XM_041428637.1"/>
</dbReference>
<feature type="transmembrane region" description="Helical" evidence="2">
    <location>
        <begin position="97"/>
        <end position="116"/>
    </location>
</feature>
<accession>A0A9P7ERT0</accession>
<evidence type="ECO:0000313" key="3">
    <source>
        <dbReference type="EMBL" id="KAG2082642.1"/>
    </source>
</evidence>
<dbReference type="Proteomes" id="UP000823399">
    <property type="component" value="Unassembled WGS sequence"/>
</dbReference>
<dbReference type="EMBL" id="JABBWM010000325">
    <property type="protein sequence ID" value="KAG2082642.1"/>
    <property type="molecule type" value="Genomic_DNA"/>
</dbReference>
<name>A0A9P7ERT0_9AGAM</name>
<feature type="region of interest" description="Disordered" evidence="1">
    <location>
        <begin position="1"/>
        <end position="52"/>
    </location>
</feature>
<dbReference type="AlphaFoldDB" id="A0A9P7ERT0"/>
<keyword evidence="2" id="KW-1133">Transmembrane helix</keyword>
<protein>
    <submittedName>
        <fullName evidence="3">Uncharacterized protein</fullName>
    </submittedName>
</protein>
<keyword evidence="2" id="KW-0472">Membrane</keyword>
<keyword evidence="2" id="KW-0812">Transmembrane</keyword>
<feature type="compositionally biased region" description="Pro residues" evidence="1">
    <location>
        <begin position="1"/>
        <end position="13"/>
    </location>
</feature>
<gene>
    <name evidence="3" type="ORF">F5147DRAFT_214938</name>
</gene>
<dbReference type="OrthoDB" id="3153758at2759"/>
<sequence>MSYYNSPPPPPPYQQHASTTPQAFRPGHSHSTAQGHTHNGNSEQNYGCHGHHGHGYGRQPSIVVPKRPVPRIVIHSRSNETNSLLSRGGHRQNHDSGSCFFITIGVILILGVFYIVQFLSSMPPDEIAWTNLESHSCTSYATREYVAEINVSPWNRQWAKISFRYGNRSFRHQT</sequence>
<dbReference type="GeneID" id="64690896"/>
<evidence type="ECO:0000313" key="4">
    <source>
        <dbReference type="Proteomes" id="UP000823399"/>
    </source>
</evidence>
<comment type="caution">
    <text evidence="3">The sequence shown here is derived from an EMBL/GenBank/DDBJ whole genome shotgun (WGS) entry which is preliminary data.</text>
</comment>